<evidence type="ECO:0000313" key="2">
    <source>
        <dbReference type="EMBL" id="AJD82710.1"/>
    </source>
</evidence>
<keyword evidence="1" id="KW-0812">Transmembrane</keyword>
<protein>
    <submittedName>
        <fullName evidence="2">Uncharacterized protein</fullName>
    </submittedName>
</protein>
<dbReference type="Proteomes" id="UP000031719">
    <property type="component" value="Segment"/>
</dbReference>
<name>A0A0B5A4R7_9CAUD</name>
<accession>A0A0B5A4R7</accession>
<keyword evidence="3" id="KW-1185">Reference proteome</keyword>
<evidence type="ECO:0000313" key="3">
    <source>
        <dbReference type="Proteomes" id="UP000031719"/>
    </source>
</evidence>
<reference evidence="2 3" key="1">
    <citation type="submission" date="2014-12" db="EMBL/GenBank/DDBJ databases">
        <authorList>
            <person name="Magill D.J."/>
            <person name="Shaburova O.V."/>
            <person name="Chesnokova E.N."/>
            <person name="Pleteneva E.A."/>
            <person name="Krylov V.N."/>
            <person name="Kulakov L.A."/>
        </authorList>
    </citation>
    <scope>NUCLEOTIDE SEQUENCE [LARGE SCALE GENOMIC DNA]</scope>
</reference>
<keyword evidence="1" id="KW-0472">Membrane</keyword>
<dbReference type="OrthoDB" id="23674at10239"/>
<proteinExistence type="predicted"/>
<dbReference type="RefSeq" id="YP_009210800.1">
    <property type="nucleotide sequence ID" value="NC_028933.1"/>
</dbReference>
<feature type="transmembrane region" description="Helical" evidence="1">
    <location>
        <begin position="56"/>
        <end position="85"/>
    </location>
</feature>
<dbReference type="KEGG" id="vg:26637243"/>
<dbReference type="GeneID" id="26637243"/>
<feature type="transmembrane region" description="Helical" evidence="1">
    <location>
        <begin position="12"/>
        <end position="36"/>
    </location>
</feature>
<dbReference type="EMBL" id="KP233880">
    <property type="protein sequence ID" value="AJD82710.1"/>
    <property type="molecule type" value="Genomic_DNA"/>
</dbReference>
<gene>
    <name evidence="2" type="ORF">PhiCHU_17</name>
</gene>
<evidence type="ECO:0000256" key="1">
    <source>
        <dbReference type="SAM" id="Phobius"/>
    </source>
</evidence>
<keyword evidence="1" id="KW-1133">Transmembrane helix</keyword>
<sequence length="90" mass="10126">MESVVYYAAASFFLMMCLFIYFLIAAVGVCMTLALFEDSGRLKEEHAIVIGGLWPLSLPLISFGLMVYLLLFSVKLFFTSIYLLIKGIIK</sequence>
<organism evidence="2 3">
    <name type="scientific">Pseudomonas phage PhiCHU</name>
    <dbReference type="NCBI Taxonomy" id="1589273"/>
    <lineage>
        <taxon>Viruses</taxon>
        <taxon>Duplodnaviria</taxon>
        <taxon>Heunggongvirae</taxon>
        <taxon>Uroviricota</taxon>
        <taxon>Caudoviricetes</taxon>
        <taxon>Bruynoghevirus</taxon>
        <taxon>Bruynoghevirus CHU</taxon>
    </lineage>
</organism>